<evidence type="ECO:0000313" key="2">
    <source>
        <dbReference type="EMBL" id="CAG8633691.1"/>
    </source>
</evidence>
<gene>
    <name evidence="2" type="ORF">PBRASI_LOCUS9387</name>
</gene>
<dbReference type="Proteomes" id="UP000789739">
    <property type="component" value="Unassembled WGS sequence"/>
</dbReference>
<keyword evidence="1" id="KW-0812">Transmembrane</keyword>
<comment type="caution">
    <text evidence="2">The sequence shown here is derived from an EMBL/GenBank/DDBJ whole genome shotgun (WGS) entry which is preliminary data.</text>
</comment>
<name>A0A9N9DBD3_9GLOM</name>
<proteinExistence type="predicted"/>
<keyword evidence="1" id="KW-1133">Transmembrane helix</keyword>
<evidence type="ECO:0000313" key="3">
    <source>
        <dbReference type="Proteomes" id="UP000789739"/>
    </source>
</evidence>
<accession>A0A9N9DBD3</accession>
<organism evidence="2 3">
    <name type="scientific">Paraglomus brasilianum</name>
    <dbReference type="NCBI Taxonomy" id="144538"/>
    <lineage>
        <taxon>Eukaryota</taxon>
        <taxon>Fungi</taxon>
        <taxon>Fungi incertae sedis</taxon>
        <taxon>Mucoromycota</taxon>
        <taxon>Glomeromycotina</taxon>
        <taxon>Glomeromycetes</taxon>
        <taxon>Paraglomerales</taxon>
        <taxon>Paraglomeraceae</taxon>
        <taxon>Paraglomus</taxon>
    </lineage>
</organism>
<evidence type="ECO:0000256" key="1">
    <source>
        <dbReference type="SAM" id="Phobius"/>
    </source>
</evidence>
<feature type="transmembrane region" description="Helical" evidence="1">
    <location>
        <begin position="94"/>
        <end position="114"/>
    </location>
</feature>
<sequence length="183" mass="19347">MAHTPNTSHLQSSTDGSNFPINLPLGVPTQAVLNNFMTTDAVGPYGNPDPKNSVIYTVASDGTPIIPVISYDNPIVTSVPPSSPPLAKFRKKDIYIVIAALALIMAGAIMMGVGKSSYESCDNKCAQQYLVTISLQSINNYNVCLDKCKKPYNALKGTGIALLVIANTATTKSTVNAADANIR</sequence>
<reference evidence="2" key="1">
    <citation type="submission" date="2021-06" db="EMBL/GenBank/DDBJ databases">
        <authorList>
            <person name="Kallberg Y."/>
            <person name="Tangrot J."/>
            <person name="Rosling A."/>
        </authorList>
    </citation>
    <scope>NUCLEOTIDE SEQUENCE</scope>
    <source>
        <strain evidence="2">BR232B</strain>
    </source>
</reference>
<dbReference type="EMBL" id="CAJVPI010002021">
    <property type="protein sequence ID" value="CAG8633691.1"/>
    <property type="molecule type" value="Genomic_DNA"/>
</dbReference>
<protein>
    <submittedName>
        <fullName evidence="2">1834_t:CDS:1</fullName>
    </submittedName>
</protein>
<keyword evidence="3" id="KW-1185">Reference proteome</keyword>
<keyword evidence="1" id="KW-0472">Membrane</keyword>
<dbReference type="AlphaFoldDB" id="A0A9N9DBD3"/>